<dbReference type="Pfam" id="PF13519">
    <property type="entry name" value="VWA_2"/>
    <property type="match status" value="1"/>
</dbReference>
<name>A0ABW5BRK3_9PROT</name>
<dbReference type="NCBIfam" id="TIGR03661">
    <property type="entry name" value="T1SS_VCA0849"/>
    <property type="match status" value="1"/>
</dbReference>
<feature type="domain" description="VWFA" evidence="2">
    <location>
        <begin position="1486"/>
        <end position="1710"/>
    </location>
</feature>
<dbReference type="Gene3D" id="3.40.50.410">
    <property type="entry name" value="von Willebrand factor, type A domain"/>
    <property type="match status" value="2"/>
</dbReference>
<keyword evidence="4" id="KW-1185">Reference proteome</keyword>
<dbReference type="CDD" id="cd00198">
    <property type="entry name" value="vWFA"/>
    <property type="match status" value="2"/>
</dbReference>
<dbReference type="InterPro" id="IPR002035">
    <property type="entry name" value="VWF_A"/>
</dbReference>
<gene>
    <name evidence="3" type="ORF">ACFSKO_18005</name>
</gene>
<feature type="region of interest" description="Disordered" evidence="1">
    <location>
        <begin position="1916"/>
        <end position="1946"/>
    </location>
</feature>
<evidence type="ECO:0000259" key="2">
    <source>
        <dbReference type="PROSITE" id="PS50234"/>
    </source>
</evidence>
<feature type="region of interest" description="Disordered" evidence="1">
    <location>
        <begin position="694"/>
        <end position="722"/>
    </location>
</feature>
<reference evidence="4" key="1">
    <citation type="journal article" date="2019" name="Int. J. Syst. Evol. Microbiol.">
        <title>The Global Catalogue of Microorganisms (GCM) 10K type strain sequencing project: providing services to taxonomists for standard genome sequencing and annotation.</title>
        <authorList>
            <consortium name="The Broad Institute Genomics Platform"/>
            <consortium name="The Broad Institute Genome Sequencing Center for Infectious Disease"/>
            <person name="Wu L."/>
            <person name="Ma J."/>
        </authorList>
    </citation>
    <scope>NUCLEOTIDE SEQUENCE [LARGE SCALE GENOMIC DNA]</scope>
    <source>
        <strain evidence="4">CGMCC 4.7192</strain>
    </source>
</reference>
<dbReference type="PROSITE" id="PS50234">
    <property type="entry name" value="VWFA"/>
    <property type="match status" value="2"/>
</dbReference>
<sequence>MSDSNTPRNPGDETLETSTPPEISTTLTVEGVEVIGQEATDISVSLPAQGTSQSISTQAGQRLQLNFDATQAVAAVDGQNLILNFDIDQDGTPESSIVFENLAGDFAEGEAPVLVIDGTEVAAGQLINLVLAQAGELPLETAAGAGAGPTGGGGSTYDDNLGNSIDLLNAQGVIDPTELEFGLLEGIDDVTDPANGIFNVSFITTTTDISGNELGGISGTFAGGFEDWLPNQNLPWGDQYKDDDPFVGGEGGEGGEEPVLEFAAAPMQVIFTFVPEDNETLDSVTMDALPDGARLFIGGSDLADEYTGTFPVILSPEDFGDVYILPPPDSDEDIIVSGSASISDPDSGLASVLPFTAEAIIDAVADMPLLTLGQHEGGEGGENDYPDIRLQDQITDQPDNNDNEVFLNDGKNGLISEESVIKLPINAELCDKDGSETLTLVLSGVPAGFTINEECTKLPEGWEIFGPIVPDDSPGGEGGEETLLEEGSGQFVQYILRYTGDLPDADDPDLDPSETTDFTEFGGIVAFNTNDYTTTGVEGGEGGEGNEIPVLAALTDGPSIYQPNDDEDVGRYKEGPTHTNGPVVITVKAIAEEQETDIGTDELTTENNTAFAEGSFVFDIEEDIPDIVRYAKLYLDETEGVQTSDEWRAANDVPGVSDAQAVLATAMAADTVLGGEIVSRGFTSIADGLNLYTDGSNDEADGSDGPLDTDAPSSPSFSPPDDLEDIRFIDYDGAYSGVKTTDGSHINLYSSDSDPSVIYGRVGGEDGELAFVVTIGADLTNGENDVDIYVEQYLSLKHPKTYSHDEDINTMKLRFFAVDDEGDQSNIGKLRINFDDDGPKIGGHEFLCVDETDFDNSAVISDSGVFDTFDFGADGPAIDDIRISMFSLGTIRTSDGNHAVSTSQSGDTLIGTADGEEVFRFTVNPDGSYSYEQYAALEHWNPYDHNEPIGMKFSVRIKDGDGDKAYGSVLLKVLDDGPDIGGQEMVMVDETDLNTNVSIKDGGTFDIFDFGADGPQTDYGWSPHNDAIKISVDTSGITTAETDTSITTSQVGNVLTGWAGGDVAFTFTVNPDGTYEYEQFIALEHPNTNDHNDPLPMKFYVKLVDGDWDYDWGSVDVIVKDDGLLAHNDEECVTEVETETQPQNIGIVMDFSGSVSNSDLATEIASVKTFIQTLFASGASVSVSLVAFGADAANLGTFTDLASAEAALDGTSRGIINSGATDYEAAMEMLFSDSGGNFEYVPGANNQVFFLSDGEQNDGASPLSNGSIVLDSGGKADLLDGDIEFTAVGIGGGVQPSDFVDFFDGGVVANDGEVLNAATFEDLADVLVGTIGLSNTVSGNVVTNDELGADGLDRISDIEVDGTTFSVDDTGNLSGPTTGTPSATYDDGSKLLTVTSTKGTLEIYLEDSGGNAVGDYTYTSLPAVQHGAPGTPTDDSIDDVFTYSILDNDGDKSSADLTICIKDDEPTANNDELCLVALPGETPPLNIAFVIDESGSIGQSDYQTQIDGVRSFIDNLVADSTALETLAFSLVTFGTNAEDYGTFVFDGFAGGTLNLDDFKRLNNDGTLSSTTLDDQLSIIYGAYDGSGSTNYDAGMASMFSGSSEYLDNPVMSMPSAENHLYFISDGGPNDTSTSNDDEIDSDVATAIVDNNIQVTGVGIGTSTSVEDGLEDYFLNTGGGDGSNPSIPASLYSFVSVPDFNDLADALDGTIGGTEASGNLLTNDQPGADGFGAVAITEVLHDGVVYTDAGDGSGDGVITIATTAEGGKLVVDTATGDYTYTAPGSVNGDYEEIFVYTMVDGDGDPSSADLKVCVTLPEPVDAVNDIILTNITSGDIDIPDSALLFNDDINGGTSLTDVDNPVNGAVSESGGVVTFVPDSMDVSSLGFGSGSTVQTISERNYGSDGYEYHNPYYGSDHLHYNESNSDRDTSGSNRSTQLGRSNWVRDGSTPANEVVHLVDIRGRIRDARDNPNTRYDRDSYQVALLSGETFSLESFTGHSNLKVVLYSPGGSVLDSDFNPGETYTAPSSGNYYIRVESTDGISNNSDRSRPYEAELSIESTDLVSPDDGAFDYSISDTLTTDVADVVVKYQDGSTITGTDDVEILVGGDGDDTLVGNDGNDTLIGGAGSDTLTGGDGADLFLFYGQNVGVDVDTVTDYNQSEGDILDVSDLITFTDGTGDVVADFVRATDTGAGTSLEVSNDGVTYTEVAVLEGVVATDILTVILDDDEVMVTVAL</sequence>
<dbReference type="PRINTS" id="PR00313">
    <property type="entry name" value="CABNDNGRPT"/>
</dbReference>
<dbReference type="InterPro" id="IPR011049">
    <property type="entry name" value="Serralysin-like_metalloprot_C"/>
</dbReference>
<dbReference type="EMBL" id="JBHUII010000011">
    <property type="protein sequence ID" value="MFD2207516.1"/>
    <property type="molecule type" value="Genomic_DNA"/>
</dbReference>
<organism evidence="3 4">
    <name type="scientific">Kiloniella antarctica</name>
    <dbReference type="NCBI Taxonomy" id="1550907"/>
    <lineage>
        <taxon>Bacteria</taxon>
        <taxon>Pseudomonadati</taxon>
        <taxon>Pseudomonadota</taxon>
        <taxon>Alphaproteobacteria</taxon>
        <taxon>Rhodospirillales</taxon>
        <taxon>Kiloniellaceae</taxon>
        <taxon>Kiloniella</taxon>
    </lineage>
</organism>
<accession>A0ABW5BRK3</accession>
<feature type="region of interest" description="Disordered" evidence="1">
    <location>
        <begin position="1"/>
        <end position="23"/>
    </location>
</feature>
<dbReference type="InterPro" id="IPR018511">
    <property type="entry name" value="Hemolysin-typ_Ca-bd_CS"/>
</dbReference>
<protein>
    <submittedName>
        <fullName evidence="3">VWA domain-containing protein</fullName>
    </submittedName>
</protein>
<dbReference type="SUPFAM" id="SSF53300">
    <property type="entry name" value="vWA-like"/>
    <property type="match status" value="2"/>
</dbReference>
<dbReference type="Gene3D" id="2.60.120.380">
    <property type="match status" value="1"/>
</dbReference>
<dbReference type="Gene3D" id="2.150.10.10">
    <property type="entry name" value="Serralysin-like metalloprotease, C-terminal"/>
    <property type="match status" value="1"/>
</dbReference>
<dbReference type="Pfam" id="PF00353">
    <property type="entry name" value="HemolysinCabind"/>
    <property type="match status" value="1"/>
</dbReference>
<evidence type="ECO:0000313" key="4">
    <source>
        <dbReference type="Proteomes" id="UP001597294"/>
    </source>
</evidence>
<dbReference type="SMART" id="SM00327">
    <property type="entry name" value="VWA"/>
    <property type="match status" value="2"/>
</dbReference>
<evidence type="ECO:0000256" key="1">
    <source>
        <dbReference type="SAM" id="MobiDB-lite"/>
    </source>
</evidence>
<feature type="compositionally biased region" description="Polar residues" evidence="1">
    <location>
        <begin position="1929"/>
        <end position="1939"/>
    </location>
</feature>
<dbReference type="PROSITE" id="PS00330">
    <property type="entry name" value="HEMOLYSIN_CALCIUM"/>
    <property type="match status" value="2"/>
</dbReference>
<dbReference type="SUPFAM" id="SSF51120">
    <property type="entry name" value="beta-Roll"/>
    <property type="match status" value="1"/>
</dbReference>
<feature type="compositionally biased region" description="Low complexity" evidence="1">
    <location>
        <begin position="708"/>
        <end position="720"/>
    </location>
</feature>
<dbReference type="RefSeq" id="WP_380254213.1">
    <property type="nucleotide sequence ID" value="NZ_JBHUII010000011.1"/>
</dbReference>
<comment type="caution">
    <text evidence="3">The sequence shown here is derived from an EMBL/GenBank/DDBJ whole genome shotgun (WGS) entry which is preliminary data.</text>
</comment>
<feature type="domain" description="VWFA" evidence="2">
    <location>
        <begin position="1144"/>
        <end position="1331"/>
    </location>
</feature>
<dbReference type="Pfam" id="PF00092">
    <property type="entry name" value="VWA"/>
    <property type="match status" value="1"/>
</dbReference>
<feature type="compositionally biased region" description="Basic and acidic residues" evidence="1">
    <location>
        <begin position="1916"/>
        <end position="1928"/>
    </location>
</feature>
<dbReference type="InterPro" id="IPR001343">
    <property type="entry name" value="Hemolysn_Ca-bd"/>
</dbReference>
<dbReference type="Proteomes" id="UP001597294">
    <property type="component" value="Unassembled WGS sequence"/>
</dbReference>
<proteinExistence type="predicted"/>
<evidence type="ECO:0000313" key="3">
    <source>
        <dbReference type="EMBL" id="MFD2207516.1"/>
    </source>
</evidence>
<dbReference type="InterPro" id="IPR019960">
    <property type="entry name" value="T1SS_VCA0849"/>
</dbReference>
<dbReference type="InterPro" id="IPR036465">
    <property type="entry name" value="vWFA_dom_sf"/>
</dbReference>